<evidence type="ECO:0000313" key="2">
    <source>
        <dbReference type="Proteomes" id="UP001432027"/>
    </source>
</evidence>
<evidence type="ECO:0000313" key="1">
    <source>
        <dbReference type="EMBL" id="GMT05710.1"/>
    </source>
</evidence>
<organism evidence="1 2">
    <name type="scientific">Pristionchus entomophagus</name>
    <dbReference type="NCBI Taxonomy" id="358040"/>
    <lineage>
        <taxon>Eukaryota</taxon>
        <taxon>Metazoa</taxon>
        <taxon>Ecdysozoa</taxon>
        <taxon>Nematoda</taxon>
        <taxon>Chromadorea</taxon>
        <taxon>Rhabditida</taxon>
        <taxon>Rhabditina</taxon>
        <taxon>Diplogasteromorpha</taxon>
        <taxon>Diplogasteroidea</taxon>
        <taxon>Neodiplogasteridae</taxon>
        <taxon>Pristionchus</taxon>
    </lineage>
</organism>
<protein>
    <submittedName>
        <fullName evidence="1">Uncharacterized protein</fullName>
    </submittedName>
</protein>
<accession>A0AAV5UHH8</accession>
<dbReference type="Proteomes" id="UP001432027">
    <property type="component" value="Unassembled WGS sequence"/>
</dbReference>
<name>A0AAV5UHH8_9BILA</name>
<feature type="non-terminal residue" evidence="1">
    <location>
        <position position="1"/>
    </location>
</feature>
<reference evidence="1" key="1">
    <citation type="submission" date="2023-10" db="EMBL/GenBank/DDBJ databases">
        <title>Genome assembly of Pristionchus species.</title>
        <authorList>
            <person name="Yoshida K."/>
            <person name="Sommer R.J."/>
        </authorList>
    </citation>
    <scope>NUCLEOTIDE SEQUENCE</scope>
    <source>
        <strain evidence="1">RS0144</strain>
    </source>
</reference>
<gene>
    <name evidence="1" type="ORF">PENTCL1PPCAC_27884</name>
</gene>
<proteinExistence type="predicted"/>
<comment type="caution">
    <text evidence="1">The sequence shown here is derived from an EMBL/GenBank/DDBJ whole genome shotgun (WGS) entry which is preliminary data.</text>
</comment>
<dbReference type="AlphaFoldDB" id="A0AAV5UHH8"/>
<dbReference type="EMBL" id="BTSX01000006">
    <property type="protein sequence ID" value="GMT05710.1"/>
    <property type="molecule type" value="Genomic_DNA"/>
</dbReference>
<keyword evidence="2" id="KW-1185">Reference proteome</keyword>
<feature type="non-terminal residue" evidence="1">
    <location>
        <position position="74"/>
    </location>
</feature>
<sequence>HCSRLDSLSVNKKTLSESIVLSLTALLITFDDELRDRHFVFVLPSSRHSPVSSPHLRRSNDEVAEIYAIQSPAH</sequence>